<dbReference type="EMBL" id="CP130318">
    <property type="protein sequence ID" value="WNQ10933.1"/>
    <property type="molecule type" value="Genomic_DNA"/>
</dbReference>
<evidence type="ECO:0000313" key="3">
    <source>
        <dbReference type="Proteomes" id="UP001305702"/>
    </source>
</evidence>
<dbReference type="InterPro" id="IPR010982">
    <property type="entry name" value="Lambda_DNA-bd_dom_sf"/>
</dbReference>
<sequence>MRKLRGLTQQQLAERVHINALSVYRAENGKNISPRTYCLLMAWMDDPDQPAAT</sequence>
<dbReference type="AlphaFoldDB" id="A0AA96RF63"/>
<dbReference type="CDD" id="cd00093">
    <property type="entry name" value="HTH_XRE"/>
    <property type="match status" value="1"/>
</dbReference>
<dbReference type="Gene3D" id="1.10.260.40">
    <property type="entry name" value="lambda repressor-like DNA-binding domains"/>
    <property type="match status" value="1"/>
</dbReference>
<dbReference type="KEGG" id="paun:MJA45_25510"/>
<evidence type="ECO:0000313" key="2">
    <source>
        <dbReference type="EMBL" id="WNQ10933.1"/>
    </source>
</evidence>
<protein>
    <submittedName>
        <fullName evidence="2">Helix-turn-helix transcriptional regulator</fullName>
    </submittedName>
</protein>
<dbReference type="GO" id="GO:0003677">
    <property type="term" value="F:DNA binding"/>
    <property type="evidence" value="ECO:0007669"/>
    <property type="project" value="InterPro"/>
</dbReference>
<dbReference type="Pfam" id="PF01381">
    <property type="entry name" value="HTH_3"/>
    <property type="match status" value="1"/>
</dbReference>
<feature type="domain" description="HTH cro/C1-type" evidence="1">
    <location>
        <begin position="1"/>
        <end position="36"/>
    </location>
</feature>
<gene>
    <name evidence="2" type="ORF">MJA45_25510</name>
</gene>
<evidence type="ECO:0000259" key="1">
    <source>
        <dbReference type="PROSITE" id="PS50943"/>
    </source>
</evidence>
<dbReference type="InterPro" id="IPR001387">
    <property type="entry name" value="Cro/C1-type_HTH"/>
</dbReference>
<dbReference type="Proteomes" id="UP001305702">
    <property type="component" value="Chromosome"/>
</dbReference>
<dbReference type="RefSeq" id="WP_315604709.1">
    <property type="nucleotide sequence ID" value="NZ_CP130318.1"/>
</dbReference>
<dbReference type="PROSITE" id="PS50943">
    <property type="entry name" value="HTH_CROC1"/>
    <property type="match status" value="1"/>
</dbReference>
<proteinExistence type="predicted"/>
<name>A0AA96RF63_9BACL</name>
<dbReference type="SUPFAM" id="SSF47413">
    <property type="entry name" value="lambda repressor-like DNA-binding domains"/>
    <property type="match status" value="1"/>
</dbReference>
<keyword evidence="3" id="KW-1185">Reference proteome</keyword>
<reference evidence="2 3" key="1">
    <citation type="submission" date="2022-02" db="EMBL/GenBank/DDBJ databases">
        <title>Paenibacillus sp. MBLB1776 Whole Genome Shotgun Sequencing.</title>
        <authorList>
            <person name="Hwang C.Y."/>
            <person name="Cho E.-S."/>
            <person name="Seo M.-J."/>
        </authorList>
    </citation>
    <scope>NUCLEOTIDE SEQUENCE [LARGE SCALE GENOMIC DNA]</scope>
    <source>
        <strain evidence="2 3">MBLB1776</strain>
    </source>
</reference>
<organism evidence="2 3">
    <name type="scientific">Paenibacillus aurantius</name>
    <dbReference type="NCBI Taxonomy" id="2918900"/>
    <lineage>
        <taxon>Bacteria</taxon>
        <taxon>Bacillati</taxon>
        <taxon>Bacillota</taxon>
        <taxon>Bacilli</taxon>
        <taxon>Bacillales</taxon>
        <taxon>Paenibacillaceae</taxon>
        <taxon>Paenibacillus</taxon>
    </lineage>
</organism>
<accession>A0AA96RF63</accession>